<evidence type="ECO:0000313" key="1">
    <source>
        <dbReference type="EMBL" id="AMS43905.1"/>
    </source>
</evidence>
<organism evidence="1 3">
    <name type="scientific">Aminobacter aminovorans</name>
    <name type="common">Chelatobacter heintzii</name>
    <dbReference type="NCBI Taxonomy" id="83263"/>
    <lineage>
        <taxon>Bacteria</taxon>
        <taxon>Pseudomonadati</taxon>
        <taxon>Pseudomonadota</taxon>
        <taxon>Alphaproteobacteria</taxon>
        <taxon>Hyphomicrobiales</taxon>
        <taxon>Phyllobacteriaceae</taxon>
        <taxon>Aminobacter</taxon>
    </lineage>
</organism>
<dbReference type="EMBL" id="CP015005">
    <property type="protein sequence ID" value="AMS43905.1"/>
    <property type="molecule type" value="Genomic_DNA"/>
</dbReference>
<protein>
    <submittedName>
        <fullName evidence="1">Uncharacterized protein</fullName>
    </submittedName>
</protein>
<name>A0AAC9FE87_AMIAI</name>
<evidence type="ECO:0000313" key="3">
    <source>
        <dbReference type="Proteomes" id="UP000075755"/>
    </source>
</evidence>
<evidence type="ECO:0000313" key="2">
    <source>
        <dbReference type="EMBL" id="MBB3705713.1"/>
    </source>
</evidence>
<sequence length="95" mass="10241">MTMTRKDVVSVLGRVDDAMIAELILTEASLAELKEAWAWVFGDDALMGPTTHREAGGGRSSRGGTARVRTSWSKPSSVVFYTPAEAGAYPRPGQR</sequence>
<dbReference type="Proteomes" id="UP000577697">
    <property type="component" value="Unassembled WGS sequence"/>
</dbReference>
<gene>
    <name evidence="1" type="ORF">AA2016_4996</name>
    <name evidence="2" type="ORF">FHS67_002028</name>
</gene>
<reference evidence="1 3" key="1">
    <citation type="submission" date="2016-03" db="EMBL/GenBank/DDBJ databases">
        <title>Complete genome of Aminobacter aminovorans KCTC 2477.</title>
        <authorList>
            <person name="Kim K.M."/>
        </authorList>
    </citation>
    <scope>NUCLEOTIDE SEQUENCE [LARGE SCALE GENOMIC DNA]</scope>
    <source>
        <strain evidence="1 3">KCTC 2477</strain>
    </source>
</reference>
<dbReference type="EMBL" id="JACICB010000006">
    <property type="protein sequence ID" value="MBB3705713.1"/>
    <property type="molecule type" value="Genomic_DNA"/>
</dbReference>
<accession>A0AAC9FE87</accession>
<dbReference type="KEGG" id="aak:AA2016_4996"/>
<evidence type="ECO:0000313" key="4">
    <source>
        <dbReference type="Proteomes" id="UP000577697"/>
    </source>
</evidence>
<keyword evidence="4" id="KW-1185">Reference proteome</keyword>
<dbReference type="AlphaFoldDB" id="A0AAC9FE87"/>
<reference evidence="2 4" key="2">
    <citation type="submission" date="2020-08" db="EMBL/GenBank/DDBJ databases">
        <title>Genomic Encyclopedia of Type Strains, Phase IV (KMG-IV): sequencing the most valuable type-strain genomes for metagenomic binning, comparative biology and taxonomic classification.</title>
        <authorList>
            <person name="Goeker M."/>
        </authorList>
    </citation>
    <scope>NUCLEOTIDE SEQUENCE [LARGE SCALE GENOMIC DNA]</scope>
    <source>
        <strain evidence="2 4">DSM 10368</strain>
    </source>
</reference>
<dbReference type="Proteomes" id="UP000075755">
    <property type="component" value="Chromosome"/>
</dbReference>
<proteinExistence type="predicted"/>